<feature type="region of interest" description="Disordered" evidence="1">
    <location>
        <begin position="39"/>
        <end position="61"/>
    </location>
</feature>
<dbReference type="InterPro" id="IPR043834">
    <property type="entry name" value="REC"/>
</dbReference>
<dbReference type="Proteomes" id="UP000008701">
    <property type="component" value="Chromosome"/>
</dbReference>
<feature type="domain" description="Response receiver" evidence="2">
    <location>
        <begin position="22"/>
        <end position="217"/>
    </location>
</feature>
<dbReference type="EMBL" id="CP000492">
    <property type="protein sequence ID" value="ABL64148.1"/>
    <property type="molecule type" value="Genomic_DNA"/>
</dbReference>
<proteinExistence type="predicted"/>
<dbReference type="eggNOG" id="ENOG5032VKQ">
    <property type="taxonomic scope" value="Bacteria"/>
</dbReference>
<evidence type="ECO:0000256" key="1">
    <source>
        <dbReference type="SAM" id="MobiDB-lite"/>
    </source>
</evidence>
<dbReference type="AlphaFoldDB" id="A1BCM1"/>
<dbReference type="KEGG" id="cph:Cpha266_0078"/>
<evidence type="ECO:0000259" key="2">
    <source>
        <dbReference type="Pfam" id="PF19192"/>
    </source>
</evidence>
<name>A1BCM1_CHLPD</name>
<organism evidence="3 4">
    <name type="scientific">Chlorobium phaeobacteroides (strain DSM 266 / SMG 266 / 2430)</name>
    <dbReference type="NCBI Taxonomy" id="290317"/>
    <lineage>
        <taxon>Bacteria</taxon>
        <taxon>Pseudomonadati</taxon>
        <taxon>Chlorobiota</taxon>
        <taxon>Chlorobiia</taxon>
        <taxon>Chlorobiales</taxon>
        <taxon>Chlorobiaceae</taxon>
        <taxon>Chlorobium/Pelodictyon group</taxon>
        <taxon>Chlorobium</taxon>
    </lineage>
</organism>
<dbReference type="HOGENOM" id="CLU_033423_0_0_10"/>
<sequence>MTIMSEITSSFNDFILKSVSRYLQTVVLIDDKIYPPKAVRTPTDLQEPPSRHRKAASKSAEPVLEKKEVIDKLAEEIDQSEEVSFHDIQNSFAEKRIICSLYQPKQGASFNSSSDVYNLCSVADVVVVDWDIHGDSGKKATELVVTLIEQSMKEVPHQLRLVLIYTMDPNLGSVANSVYEAFSSQIDTALIDVLEDGNGLVFTSENARVVVLGKKINTAFLQYSDFFVPEKDLAERTINEFSHLASGLLQCIILQGIASLRENNRRILMRFHKGLDAAFLAHRALLMPDEAFGQIIPMLTDELRAVLEDNLGEHPLGDEIISKEIISDWCNKHWKPVTVSDLQIGSSVDPTAFAIDVFCNGSNIADYSKYRGSRISGMLEMKDGLNKWKEKKCDLLAEYLSSDEKGNFSHEMLSALMSQRIAYENSRKSLRLGVILRIKITEKPRYMLCLQPVCDSVRVNEKGTPFIFCLLDVPNNGSIFTHTVKDSSDSTIRLVYKAKVTNCYISLFSSNTGVVCASENGEGQFIFKDTEDKEYEWVAELKIEHAQRAAEEFGRILSRVGLNESEWLRLKTKQLNNQ</sequence>
<keyword evidence="4" id="KW-1185">Reference proteome</keyword>
<evidence type="ECO:0000313" key="4">
    <source>
        <dbReference type="Proteomes" id="UP000008701"/>
    </source>
</evidence>
<protein>
    <recommendedName>
        <fullName evidence="2">Response receiver domain-containing protein</fullName>
    </recommendedName>
</protein>
<gene>
    <name evidence="3" type="ordered locus">Cpha266_0078</name>
</gene>
<reference evidence="3 4" key="1">
    <citation type="submission" date="2006-12" db="EMBL/GenBank/DDBJ databases">
        <title>Complete sequence of Chlorobium phaeobacteroides DSM 266.</title>
        <authorList>
            <consortium name="US DOE Joint Genome Institute"/>
            <person name="Copeland A."/>
            <person name="Lucas S."/>
            <person name="Lapidus A."/>
            <person name="Barry K."/>
            <person name="Detter J.C."/>
            <person name="Glavina del Rio T."/>
            <person name="Hammon N."/>
            <person name="Israni S."/>
            <person name="Pitluck S."/>
            <person name="Goltsman E."/>
            <person name="Schmutz J."/>
            <person name="Larimer F."/>
            <person name="Land M."/>
            <person name="Hauser L."/>
            <person name="Mikhailova N."/>
            <person name="Li T."/>
            <person name="Overmann J."/>
            <person name="Bryant D.A."/>
            <person name="Richardson P."/>
        </authorList>
    </citation>
    <scope>NUCLEOTIDE SEQUENCE [LARGE SCALE GENOMIC DNA]</scope>
    <source>
        <strain evidence="3 4">DSM 266</strain>
    </source>
</reference>
<evidence type="ECO:0000313" key="3">
    <source>
        <dbReference type="EMBL" id="ABL64148.1"/>
    </source>
</evidence>
<dbReference type="Pfam" id="PF19192">
    <property type="entry name" value="Response_reg_2"/>
    <property type="match status" value="1"/>
</dbReference>
<accession>A1BCM1</accession>
<dbReference type="STRING" id="290317.Cpha266_0078"/>